<organism evidence="4 5">
    <name type="scientific">Cytobacillus firmus</name>
    <name type="common">Bacillus firmus</name>
    <dbReference type="NCBI Taxonomy" id="1399"/>
    <lineage>
        <taxon>Bacteria</taxon>
        <taxon>Bacillati</taxon>
        <taxon>Bacillota</taxon>
        <taxon>Bacilli</taxon>
        <taxon>Bacillales</taxon>
        <taxon>Bacillaceae</taxon>
        <taxon>Cytobacillus</taxon>
    </lineage>
</organism>
<sequence length="55" mass="5941">MIRTFFSVFSSGLGTVGTVAAGMLFWGETINLWKVFFVALMITGIIGLKVSQAEP</sequence>
<evidence type="ECO:0000256" key="2">
    <source>
        <dbReference type="RuleBase" id="RU003942"/>
    </source>
</evidence>
<dbReference type="Proteomes" id="UP001163104">
    <property type="component" value="Chromosome"/>
</dbReference>
<dbReference type="GO" id="GO:0005886">
    <property type="term" value="C:plasma membrane"/>
    <property type="evidence" value="ECO:0007669"/>
    <property type="project" value="UniProtKB-SubCell"/>
</dbReference>
<dbReference type="RefSeq" id="WP_156185115.1">
    <property type="nucleotide sequence ID" value="NZ_CP107027.1"/>
</dbReference>
<feature type="transmembrane region" description="Helical" evidence="3">
    <location>
        <begin position="31"/>
        <end position="50"/>
    </location>
</feature>
<evidence type="ECO:0000256" key="1">
    <source>
        <dbReference type="ARBA" id="ARBA00004127"/>
    </source>
</evidence>
<keyword evidence="2 3" id="KW-0812">Transmembrane</keyword>
<proteinExistence type="inferred from homology"/>
<evidence type="ECO:0000256" key="3">
    <source>
        <dbReference type="SAM" id="Phobius"/>
    </source>
</evidence>
<evidence type="ECO:0000313" key="5">
    <source>
        <dbReference type="Proteomes" id="UP001163104"/>
    </source>
</evidence>
<keyword evidence="3" id="KW-0472">Membrane</keyword>
<comment type="similarity">
    <text evidence="2">Belongs to the drug/metabolite transporter (DMT) superfamily. Small multidrug resistance (SMR) (TC 2.A.7.1) family.</text>
</comment>
<keyword evidence="3" id="KW-1133">Transmembrane helix</keyword>
<accession>A0AA46P916</accession>
<dbReference type="Gene3D" id="1.10.3730.20">
    <property type="match status" value="1"/>
</dbReference>
<comment type="subcellular location">
    <subcellularLocation>
        <location evidence="2">Cell membrane</location>
        <topology evidence="2">Multi-pass membrane protein</topology>
    </subcellularLocation>
    <subcellularLocation>
        <location evidence="1">Endomembrane system</location>
        <topology evidence="1">Multi-pass membrane protein</topology>
    </subcellularLocation>
</comment>
<name>A0AA46P916_CYTFI</name>
<reference evidence="4" key="1">
    <citation type="submission" date="2022-10" db="EMBL/GenBank/DDBJ databases">
        <title>Mechanism of multi-heavy metal repair in Cytobacillus Firmus M7.</title>
        <authorList>
            <person name="Li X."/>
            <person name="Yu C."/>
        </authorList>
    </citation>
    <scope>NUCLEOTIDE SEQUENCE</scope>
    <source>
        <strain evidence="4">M7</strain>
    </source>
</reference>
<dbReference type="AlphaFoldDB" id="A0AA46P916"/>
<gene>
    <name evidence="4" type="ORF">OD459_00070</name>
</gene>
<protein>
    <submittedName>
        <fullName evidence="4">SMR family transporter</fullName>
    </submittedName>
</protein>
<dbReference type="InterPro" id="IPR045324">
    <property type="entry name" value="Small_multidrug_res"/>
</dbReference>
<dbReference type="GO" id="GO:0022857">
    <property type="term" value="F:transmembrane transporter activity"/>
    <property type="evidence" value="ECO:0007669"/>
    <property type="project" value="InterPro"/>
</dbReference>
<dbReference type="SUPFAM" id="SSF103481">
    <property type="entry name" value="Multidrug resistance efflux transporter EmrE"/>
    <property type="match status" value="1"/>
</dbReference>
<dbReference type="EMBL" id="CP107027">
    <property type="protein sequence ID" value="UYG95461.1"/>
    <property type="molecule type" value="Genomic_DNA"/>
</dbReference>
<dbReference type="InterPro" id="IPR037185">
    <property type="entry name" value="EmrE-like"/>
</dbReference>
<evidence type="ECO:0000313" key="4">
    <source>
        <dbReference type="EMBL" id="UYG95461.1"/>
    </source>
</evidence>
<dbReference type="Pfam" id="PF00893">
    <property type="entry name" value="Multi_Drug_Res"/>
    <property type="match status" value="1"/>
</dbReference>